<gene>
    <name evidence="1" type="ORF">KR093_007737</name>
</gene>
<organism evidence="1 2">
    <name type="scientific">Drosophila rubida</name>
    <dbReference type="NCBI Taxonomy" id="30044"/>
    <lineage>
        <taxon>Eukaryota</taxon>
        <taxon>Metazoa</taxon>
        <taxon>Ecdysozoa</taxon>
        <taxon>Arthropoda</taxon>
        <taxon>Hexapoda</taxon>
        <taxon>Insecta</taxon>
        <taxon>Pterygota</taxon>
        <taxon>Neoptera</taxon>
        <taxon>Endopterygota</taxon>
        <taxon>Diptera</taxon>
        <taxon>Brachycera</taxon>
        <taxon>Muscomorpha</taxon>
        <taxon>Ephydroidea</taxon>
        <taxon>Drosophilidae</taxon>
        <taxon>Drosophila</taxon>
    </lineage>
</organism>
<accession>A0AAD4PS96</accession>
<reference evidence="1" key="1">
    <citation type="journal article" date="2021" name="Mol. Ecol. Resour.">
        <title>Phylogenomic analyses of the genus Drosophila reveals genomic signals of climate adaptation.</title>
        <authorList>
            <person name="Li F."/>
            <person name="Rane R.V."/>
            <person name="Luria V."/>
            <person name="Xiong Z."/>
            <person name="Chen J."/>
            <person name="Li Z."/>
            <person name="Catullo R.A."/>
            <person name="Griffin P.C."/>
            <person name="Schiffer M."/>
            <person name="Pearce S."/>
            <person name="Lee S.F."/>
            <person name="McElroy K."/>
            <person name="Stocker A."/>
            <person name="Shirriffs J."/>
            <person name="Cockerell F."/>
            <person name="Coppin C."/>
            <person name="Sgro C.M."/>
            <person name="Karger A."/>
            <person name="Cain J.W."/>
            <person name="Weber J.A."/>
            <person name="Santpere G."/>
            <person name="Kirschner M.W."/>
            <person name="Hoffmann A.A."/>
            <person name="Oakeshott J.G."/>
            <person name="Zhang G."/>
        </authorList>
    </citation>
    <scope>NUCLEOTIDE SEQUENCE</scope>
    <source>
        <strain evidence="1">BGI-SZ-2011g</strain>
    </source>
</reference>
<evidence type="ECO:0000313" key="1">
    <source>
        <dbReference type="EMBL" id="KAH8387552.1"/>
    </source>
</evidence>
<evidence type="ECO:0000313" key="2">
    <source>
        <dbReference type="Proteomes" id="UP001200034"/>
    </source>
</evidence>
<dbReference type="AlphaFoldDB" id="A0AAD4PS96"/>
<dbReference type="Proteomes" id="UP001200034">
    <property type="component" value="Unassembled WGS sequence"/>
</dbReference>
<proteinExistence type="predicted"/>
<dbReference type="EMBL" id="JAJJHW010000095">
    <property type="protein sequence ID" value="KAH8387552.1"/>
    <property type="molecule type" value="Genomic_DNA"/>
</dbReference>
<comment type="caution">
    <text evidence="1">The sequence shown here is derived from an EMBL/GenBank/DDBJ whole genome shotgun (WGS) entry which is preliminary data.</text>
</comment>
<protein>
    <submittedName>
        <fullName evidence="1">Uncharacterized protein</fullName>
    </submittedName>
</protein>
<name>A0AAD4PS96_9MUSC</name>
<sequence length="139" mass="15660">MSRRSSSMTSIPNYGGNKHMWVPLRSHRVSYEQPEASDARMMEAYKKAHASDSSIGSADMAMVQRGNFCRKCLLHVKVCRSFGENLRKAETADVVLHMQNLNIQADTQSKMEKEKAELKAQGRALSLALCGEESKENFY</sequence>
<keyword evidence="2" id="KW-1185">Reference proteome</keyword>